<proteinExistence type="predicted"/>
<protein>
    <recommendedName>
        <fullName evidence="6">CUB domain-containing protein</fullName>
    </recommendedName>
</protein>
<evidence type="ECO:0000256" key="1">
    <source>
        <dbReference type="ARBA" id="ARBA00022737"/>
    </source>
</evidence>
<dbReference type="EMBL" id="KB199650">
    <property type="protein sequence ID" value="ESP05332.1"/>
    <property type="molecule type" value="Genomic_DNA"/>
</dbReference>
<evidence type="ECO:0000256" key="2">
    <source>
        <dbReference type="ARBA" id="ARBA00023157"/>
    </source>
</evidence>
<dbReference type="SUPFAM" id="SSF49854">
    <property type="entry name" value="Spermadhesin, CUB domain"/>
    <property type="match status" value="3"/>
</dbReference>
<keyword evidence="5" id="KW-0472">Membrane</keyword>
<feature type="region of interest" description="Disordered" evidence="4">
    <location>
        <begin position="586"/>
        <end position="605"/>
    </location>
</feature>
<feature type="disulfide bond" evidence="3">
    <location>
        <begin position="264"/>
        <end position="291"/>
    </location>
</feature>
<dbReference type="PANTHER" id="PTHR24251">
    <property type="entry name" value="OVOCHYMASE-RELATED"/>
    <property type="match status" value="1"/>
</dbReference>
<comment type="caution">
    <text evidence="3">Lacks conserved residue(s) required for the propagation of feature annotation.</text>
</comment>
<dbReference type="InterPro" id="IPR000859">
    <property type="entry name" value="CUB_dom"/>
</dbReference>
<evidence type="ECO:0000256" key="4">
    <source>
        <dbReference type="SAM" id="MobiDB-lite"/>
    </source>
</evidence>
<reference evidence="7 8" key="1">
    <citation type="journal article" date="2013" name="Nature">
        <title>Insights into bilaterian evolution from three spiralian genomes.</title>
        <authorList>
            <person name="Simakov O."/>
            <person name="Marletaz F."/>
            <person name="Cho S.J."/>
            <person name="Edsinger-Gonzales E."/>
            <person name="Havlak P."/>
            <person name="Hellsten U."/>
            <person name="Kuo D.H."/>
            <person name="Larsson T."/>
            <person name="Lv J."/>
            <person name="Arendt D."/>
            <person name="Savage R."/>
            <person name="Osoegawa K."/>
            <person name="de Jong P."/>
            <person name="Grimwood J."/>
            <person name="Chapman J.A."/>
            <person name="Shapiro H."/>
            <person name="Aerts A."/>
            <person name="Otillar R.P."/>
            <person name="Terry A.Y."/>
            <person name="Boore J.L."/>
            <person name="Grigoriev I.V."/>
            <person name="Lindberg D.R."/>
            <person name="Seaver E.C."/>
            <person name="Weisblat D.A."/>
            <person name="Putnam N.H."/>
            <person name="Rokhsar D.S."/>
        </authorList>
    </citation>
    <scope>NUCLEOTIDE SEQUENCE [LARGE SCALE GENOMIC DNA]</scope>
</reference>
<dbReference type="AlphaFoldDB" id="V4BHL2"/>
<keyword evidence="8" id="KW-1185">Reference proteome</keyword>
<evidence type="ECO:0000259" key="6">
    <source>
        <dbReference type="PROSITE" id="PS01180"/>
    </source>
</evidence>
<keyword evidence="5" id="KW-1133">Transmembrane helix</keyword>
<feature type="compositionally biased region" description="Polar residues" evidence="4">
    <location>
        <begin position="707"/>
        <end position="752"/>
    </location>
</feature>
<dbReference type="OMA" id="DENPKWC"/>
<dbReference type="Gene3D" id="2.60.120.290">
    <property type="entry name" value="Spermadhesin, CUB domain"/>
    <property type="match status" value="3"/>
</dbReference>
<dbReference type="Pfam" id="PF00431">
    <property type="entry name" value="CUB"/>
    <property type="match status" value="3"/>
</dbReference>
<feature type="compositionally biased region" description="Basic and acidic residues" evidence="4">
    <location>
        <begin position="652"/>
        <end position="683"/>
    </location>
</feature>
<keyword evidence="2 3" id="KW-1015">Disulfide bond</keyword>
<dbReference type="CTD" id="20247486"/>
<sequence length="752" mass="83808">MNKQNVLVVSAERRRSTVKPRPHFQLSVKNRSTSKLKPLFPTSTAETVSNKTNTQFPYQRQKQSHFSKLADSPITSSVPSRRYGYPQLIESTQIIDTIVVKGSIAKNDNSMTTVATSSATYFKDMATLLTESVTNDCVHDLTKPSGDIIFPNPFLMYKSNLDNFTLSVCRWRIRVPMGPNVKIRFNSLSLNLEKEYLQLSVGMGGATKMRRITGTKIPRDIIFNGTEIWLTLKYDHVNSNAQIAIMFTETSEEATFPRQENSTCGGEVKKLQGNLISPGYPFSNYSNSEVCSWTINAPANSVIKIVIKSLYTEIYDQVTIGIGLLPDVQSSKVLTLFGHLEEEKETIIPSNSMWINFQSDDSVSAKGFLIYFEVILQEICRFNNEVFTSEHGTITSVNYPNPYPINSECSWRILAPPMSKIQLIVHDFLVQDDRDFLLVGKGEDVFEGPFETYSGNLTKALNVTLDSDKVWLHFTSKQLEEETVYSGFNLSYTVILPDIFGSLVIEQGVVTEPPIITTFVSQDQPLSDDLSELSKDQNGGRAGSESSNLPEWLIGVIVVVILLIIVFFAMVIYSLVKERKKSRAGSYGAATSVSSPEEPKDVNKTDGCIRITSFITDSETNKENTNGWVDTEAATLQRRPQGRSNPVFNDNEELKKKGDKKKSEKSNDKKHKELKEKNTDKDSNASAADRTEAASNNVTKPDDDTKINVSAEVNTIGQPEDTSLTLTDEQVLTVMENSSENTGGNKDLSTNL</sequence>
<dbReference type="HOGENOM" id="CLU_370189_0_0_1"/>
<dbReference type="OrthoDB" id="6160518at2759"/>
<dbReference type="Proteomes" id="UP000030746">
    <property type="component" value="Unassembled WGS sequence"/>
</dbReference>
<dbReference type="CDD" id="cd00041">
    <property type="entry name" value="CUB"/>
    <property type="match status" value="3"/>
</dbReference>
<feature type="domain" description="CUB" evidence="6">
    <location>
        <begin position="264"/>
        <end position="375"/>
    </location>
</feature>
<evidence type="ECO:0000313" key="8">
    <source>
        <dbReference type="Proteomes" id="UP000030746"/>
    </source>
</evidence>
<name>V4BHL2_LOTGI</name>
<evidence type="ECO:0000313" key="7">
    <source>
        <dbReference type="EMBL" id="ESP05332.1"/>
    </source>
</evidence>
<gene>
    <name evidence="7" type="ORF">LOTGIDRAFT_227965</name>
</gene>
<keyword evidence="5" id="KW-0812">Transmembrane</keyword>
<dbReference type="RefSeq" id="XP_009043877.1">
    <property type="nucleotide sequence ID" value="XM_009045629.1"/>
</dbReference>
<feature type="region of interest" description="Disordered" evidence="4">
    <location>
        <begin position="620"/>
        <end position="752"/>
    </location>
</feature>
<evidence type="ECO:0000256" key="5">
    <source>
        <dbReference type="SAM" id="Phobius"/>
    </source>
</evidence>
<organism evidence="7 8">
    <name type="scientific">Lottia gigantea</name>
    <name type="common">Giant owl limpet</name>
    <dbReference type="NCBI Taxonomy" id="225164"/>
    <lineage>
        <taxon>Eukaryota</taxon>
        <taxon>Metazoa</taxon>
        <taxon>Spiralia</taxon>
        <taxon>Lophotrochozoa</taxon>
        <taxon>Mollusca</taxon>
        <taxon>Gastropoda</taxon>
        <taxon>Patellogastropoda</taxon>
        <taxon>Lottioidea</taxon>
        <taxon>Lottiidae</taxon>
        <taxon>Lottia</taxon>
    </lineage>
</organism>
<dbReference type="PROSITE" id="PS01180">
    <property type="entry name" value="CUB"/>
    <property type="match status" value="3"/>
</dbReference>
<feature type="domain" description="CUB" evidence="6">
    <location>
        <begin position="137"/>
        <end position="250"/>
    </location>
</feature>
<dbReference type="InterPro" id="IPR035914">
    <property type="entry name" value="Sperma_CUB_dom_sf"/>
</dbReference>
<keyword evidence="1" id="KW-0677">Repeat</keyword>
<evidence type="ECO:0000256" key="3">
    <source>
        <dbReference type="PROSITE-ProRule" id="PRU00059"/>
    </source>
</evidence>
<dbReference type="GeneID" id="20247486"/>
<accession>V4BHL2</accession>
<dbReference type="KEGG" id="lgi:LOTGIDRAFT_227965"/>
<dbReference type="SMART" id="SM00042">
    <property type="entry name" value="CUB"/>
    <property type="match status" value="3"/>
</dbReference>
<feature type="domain" description="CUB" evidence="6">
    <location>
        <begin position="380"/>
        <end position="495"/>
    </location>
</feature>
<feature type="transmembrane region" description="Helical" evidence="5">
    <location>
        <begin position="552"/>
        <end position="576"/>
    </location>
</feature>